<keyword evidence="3" id="KW-0560">Oxidoreductase</keyword>
<keyword evidence="4" id="KW-0186">Copper</keyword>
<dbReference type="WBParaSite" id="ACRNAN_scaffold8121.g28406.t1">
    <property type="protein sequence ID" value="ACRNAN_scaffold8121.g28406.t1"/>
    <property type="gene ID" value="ACRNAN_scaffold8121.g28406"/>
</dbReference>
<evidence type="ECO:0000313" key="9">
    <source>
        <dbReference type="WBParaSite" id="ACRNAN_scaffold8121.g28406.t1"/>
    </source>
</evidence>
<reference evidence="9" key="1">
    <citation type="submission" date="2022-11" db="UniProtKB">
        <authorList>
            <consortium name="WormBaseParasite"/>
        </authorList>
    </citation>
    <scope>IDENTIFICATION</scope>
</reference>
<dbReference type="SUPFAM" id="SSF49503">
    <property type="entry name" value="Cupredoxins"/>
    <property type="match status" value="3"/>
</dbReference>
<evidence type="ECO:0000256" key="1">
    <source>
        <dbReference type="ARBA" id="ARBA00010609"/>
    </source>
</evidence>
<dbReference type="InterPro" id="IPR001117">
    <property type="entry name" value="Cu-oxidase_2nd"/>
</dbReference>
<evidence type="ECO:0000259" key="6">
    <source>
        <dbReference type="Pfam" id="PF07731"/>
    </source>
</evidence>
<evidence type="ECO:0000256" key="3">
    <source>
        <dbReference type="ARBA" id="ARBA00023002"/>
    </source>
</evidence>
<dbReference type="GO" id="GO:0016491">
    <property type="term" value="F:oxidoreductase activity"/>
    <property type="evidence" value="ECO:0007669"/>
    <property type="project" value="UniProtKB-KW"/>
</dbReference>
<feature type="domain" description="Plastocyanin-like" evidence="7">
    <location>
        <begin position="65"/>
        <end position="171"/>
    </location>
</feature>
<dbReference type="AlphaFoldDB" id="A0A914EGL7"/>
<dbReference type="InterPro" id="IPR045087">
    <property type="entry name" value="Cu-oxidase_fam"/>
</dbReference>
<dbReference type="GO" id="GO:0005886">
    <property type="term" value="C:plasma membrane"/>
    <property type="evidence" value="ECO:0007669"/>
    <property type="project" value="TreeGrafter"/>
</dbReference>
<dbReference type="CDD" id="cd13905">
    <property type="entry name" value="CuRO_3_tcLLC2_insect_like"/>
    <property type="match status" value="1"/>
</dbReference>
<dbReference type="GO" id="GO:0005507">
    <property type="term" value="F:copper ion binding"/>
    <property type="evidence" value="ECO:0007669"/>
    <property type="project" value="InterPro"/>
</dbReference>
<evidence type="ECO:0000259" key="7">
    <source>
        <dbReference type="Pfam" id="PF07732"/>
    </source>
</evidence>
<dbReference type="Gene3D" id="2.60.40.420">
    <property type="entry name" value="Cupredoxins - blue copper proteins"/>
    <property type="match status" value="3"/>
</dbReference>
<dbReference type="Proteomes" id="UP000887540">
    <property type="component" value="Unplaced"/>
</dbReference>
<keyword evidence="8" id="KW-1185">Reference proteome</keyword>
<keyword evidence="2" id="KW-0479">Metal-binding</keyword>
<feature type="domain" description="Plastocyanin-like" evidence="5">
    <location>
        <begin position="243"/>
        <end position="347"/>
    </location>
</feature>
<dbReference type="InterPro" id="IPR008972">
    <property type="entry name" value="Cupredoxin"/>
</dbReference>
<dbReference type="InterPro" id="IPR002355">
    <property type="entry name" value="Cu_oxidase_Cu_BS"/>
</dbReference>
<dbReference type="PROSITE" id="PS00080">
    <property type="entry name" value="MULTICOPPER_OXIDASE2"/>
    <property type="match status" value="1"/>
</dbReference>
<dbReference type="InterPro" id="IPR011706">
    <property type="entry name" value="Cu-oxidase_C"/>
</dbReference>
<dbReference type="GO" id="GO:0006826">
    <property type="term" value="P:iron ion transport"/>
    <property type="evidence" value="ECO:0007669"/>
    <property type="project" value="TreeGrafter"/>
</dbReference>
<evidence type="ECO:0000259" key="5">
    <source>
        <dbReference type="Pfam" id="PF00394"/>
    </source>
</evidence>
<dbReference type="PANTHER" id="PTHR11709">
    <property type="entry name" value="MULTI-COPPER OXIDASE"/>
    <property type="match status" value="1"/>
</dbReference>
<accession>A0A914EGL7</accession>
<dbReference type="Pfam" id="PF00394">
    <property type="entry name" value="Cu-oxidase"/>
    <property type="match status" value="1"/>
</dbReference>
<protein>
    <submittedName>
        <fullName evidence="9">Uncharacterized protein</fullName>
    </submittedName>
</protein>
<dbReference type="Pfam" id="PF07732">
    <property type="entry name" value="Cu-oxidase_3"/>
    <property type="match status" value="1"/>
</dbReference>
<evidence type="ECO:0000256" key="4">
    <source>
        <dbReference type="ARBA" id="ARBA00023008"/>
    </source>
</evidence>
<dbReference type="Pfam" id="PF07731">
    <property type="entry name" value="Cu-oxidase_2"/>
    <property type="match status" value="1"/>
</dbReference>
<feature type="domain" description="Plastocyanin-like" evidence="6">
    <location>
        <begin position="501"/>
        <end position="639"/>
    </location>
</feature>
<dbReference type="InterPro" id="IPR011707">
    <property type="entry name" value="Cu-oxidase-like_N"/>
</dbReference>
<dbReference type="CDD" id="cd04205">
    <property type="entry name" value="CuRO_2_LCC_like"/>
    <property type="match status" value="1"/>
</dbReference>
<name>A0A914EGL7_9BILA</name>
<comment type="similarity">
    <text evidence="1">Belongs to the multicopper oxidase family.</text>
</comment>
<organism evidence="8 9">
    <name type="scientific">Acrobeloides nanus</name>
    <dbReference type="NCBI Taxonomy" id="290746"/>
    <lineage>
        <taxon>Eukaryota</taxon>
        <taxon>Metazoa</taxon>
        <taxon>Ecdysozoa</taxon>
        <taxon>Nematoda</taxon>
        <taxon>Chromadorea</taxon>
        <taxon>Rhabditida</taxon>
        <taxon>Tylenchina</taxon>
        <taxon>Cephalobomorpha</taxon>
        <taxon>Cephaloboidea</taxon>
        <taxon>Cephalobidae</taxon>
        <taxon>Acrobeloides</taxon>
    </lineage>
</organism>
<proteinExistence type="inferred from homology"/>
<sequence>MTMMRSVAHKKKEILDYDPDTRAFLQRDKDQNDPHLCNTTHVIARLSDPEASINEVLEDVLQYHGLHRRITTINGNSPGEVMVVPYGAEVIVRVRNHLMSEAMTLHIHGVDKKGLWYSDGAAFIQQCPIAPGSIYSYRFIADTPGTHWYHGHLMTDRADGLAGGFIVKMPNETFPDGNGNRITVDREYYYLLQDLGNASAYEQWLNLRDRTMKWVDGYDFEHKDRCWIPHRTYDGSTIGGSHPLSAILVNNKGWHALNDIKTRPSSLPLATYKIKREEYQVHRIVHAGVSFGLMVWLEDHEMLVIAADGVEVKPFKVDAINLLPGERYDILIKGLKNPKQKSYRFIFENMAEVNWQEDKLEHFFGLANLEYEDVVLPETDEVDFGHKRCTQQNKCVILNCPFGAFAPYYNFTCMSASKIENAGEIKDKELISQKKFKSGYKEYFLNMYHDSHLDGWMYEHPNGMPYYHHGRMHEISKECDPTKCDRHHASKYDHNCDCFVNYNFSLGDVVQMTIHNMGKGGTYHTGYAHTFHIHGTHFYVMKIGYPSYNGSGIIEKMNPDIPCDDKVACLDVKWGNEDWLDGNLGGMEKNPSYRDTISIPTGGYTTIRFRANNPGWWFAHCHVMLHNMHGMAFAFRVGEHDEVPVPPENFPHSCGVFEQPELPAHLKSSTHGCYASTLVVLFLMISHLIHKML</sequence>
<evidence type="ECO:0000256" key="2">
    <source>
        <dbReference type="ARBA" id="ARBA00022723"/>
    </source>
</evidence>
<dbReference type="PANTHER" id="PTHR11709:SF394">
    <property type="entry name" value="FI03373P-RELATED"/>
    <property type="match status" value="1"/>
</dbReference>
<evidence type="ECO:0000313" key="8">
    <source>
        <dbReference type="Proteomes" id="UP000887540"/>
    </source>
</evidence>